<dbReference type="AlphaFoldDB" id="A0AAQ4DXX5"/>
<dbReference type="Proteomes" id="UP001321473">
    <property type="component" value="Unassembled WGS sequence"/>
</dbReference>
<proteinExistence type="predicted"/>
<sequence>MSACDGGCERHRRPSIKDVWPWTRNPSRNCGGPPLHPRSKRRTKRSTYSGNQIRTSSAERPGACPAPSQESSRSATAHSSEDPQLRASRRPRFDAYCYIVPSHPKENGEQSSSSRTHSGHYSPRVLHD</sequence>
<reference evidence="2 3" key="1">
    <citation type="journal article" date="2023" name="Arcadia Sci">
        <title>De novo assembly of a long-read Amblyomma americanum tick genome.</title>
        <authorList>
            <person name="Chou S."/>
            <person name="Poskanzer K.E."/>
            <person name="Rollins M."/>
            <person name="Thuy-Boun P.S."/>
        </authorList>
    </citation>
    <scope>NUCLEOTIDE SEQUENCE [LARGE SCALE GENOMIC DNA]</scope>
    <source>
        <strain evidence="2">F_SG_1</strain>
        <tissue evidence="2">Salivary glands</tissue>
    </source>
</reference>
<feature type="compositionally biased region" description="Polar residues" evidence="1">
    <location>
        <begin position="68"/>
        <end position="78"/>
    </location>
</feature>
<feature type="compositionally biased region" description="Low complexity" evidence="1">
    <location>
        <begin position="111"/>
        <end position="122"/>
    </location>
</feature>
<gene>
    <name evidence="2" type="ORF">V5799_005903</name>
</gene>
<evidence type="ECO:0000313" key="2">
    <source>
        <dbReference type="EMBL" id="KAK8767315.1"/>
    </source>
</evidence>
<organism evidence="2 3">
    <name type="scientific">Amblyomma americanum</name>
    <name type="common">Lone star tick</name>
    <dbReference type="NCBI Taxonomy" id="6943"/>
    <lineage>
        <taxon>Eukaryota</taxon>
        <taxon>Metazoa</taxon>
        <taxon>Ecdysozoa</taxon>
        <taxon>Arthropoda</taxon>
        <taxon>Chelicerata</taxon>
        <taxon>Arachnida</taxon>
        <taxon>Acari</taxon>
        <taxon>Parasitiformes</taxon>
        <taxon>Ixodida</taxon>
        <taxon>Ixodoidea</taxon>
        <taxon>Ixodidae</taxon>
        <taxon>Amblyomminae</taxon>
        <taxon>Amblyomma</taxon>
    </lineage>
</organism>
<name>A0AAQ4DXX5_AMBAM</name>
<evidence type="ECO:0000256" key="1">
    <source>
        <dbReference type="SAM" id="MobiDB-lite"/>
    </source>
</evidence>
<dbReference type="EMBL" id="JARKHS020025584">
    <property type="protein sequence ID" value="KAK8767315.1"/>
    <property type="molecule type" value="Genomic_DNA"/>
</dbReference>
<comment type="caution">
    <text evidence="2">The sequence shown here is derived from an EMBL/GenBank/DDBJ whole genome shotgun (WGS) entry which is preliminary data.</text>
</comment>
<feature type="compositionally biased region" description="Polar residues" evidence="1">
    <location>
        <begin position="48"/>
        <end position="58"/>
    </location>
</feature>
<feature type="region of interest" description="Disordered" evidence="1">
    <location>
        <begin position="1"/>
        <end position="128"/>
    </location>
</feature>
<protein>
    <submittedName>
        <fullName evidence="2">Uncharacterized protein</fullName>
    </submittedName>
</protein>
<evidence type="ECO:0000313" key="3">
    <source>
        <dbReference type="Proteomes" id="UP001321473"/>
    </source>
</evidence>
<accession>A0AAQ4DXX5</accession>
<keyword evidence="3" id="KW-1185">Reference proteome</keyword>